<reference evidence="1 2" key="1">
    <citation type="submission" date="2019-10" db="EMBL/GenBank/DDBJ databases">
        <title>New genus of Silvanigrellaceae.</title>
        <authorList>
            <person name="Pitt A."/>
            <person name="Hahn M.W."/>
        </authorList>
    </citation>
    <scope>NUCLEOTIDE SEQUENCE [LARGE SCALE GENOMIC DNA]</scope>
    <source>
        <strain evidence="1 2">33A1-SZDP</strain>
    </source>
</reference>
<accession>A0A833N4Q2</accession>
<name>A0A833N4Q2_9BACT</name>
<proteinExistence type="predicted"/>
<protein>
    <submittedName>
        <fullName evidence="1">Uncharacterized protein</fullName>
    </submittedName>
</protein>
<organism evidence="1 2">
    <name type="scientific">Fluviispira multicolorata</name>
    <dbReference type="NCBI Taxonomy" id="2654512"/>
    <lineage>
        <taxon>Bacteria</taxon>
        <taxon>Pseudomonadati</taxon>
        <taxon>Bdellovibrionota</taxon>
        <taxon>Oligoflexia</taxon>
        <taxon>Silvanigrellales</taxon>
        <taxon>Silvanigrellaceae</taxon>
        <taxon>Fluviispira</taxon>
    </lineage>
</organism>
<dbReference type="Proteomes" id="UP000442694">
    <property type="component" value="Unassembled WGS sequence"/>
</dbReference>
<dbReference type="RefSeq" id="WP_152212510.1">
    <property type="nucleotide sequence ID" value="NZ_WFLN01000005.1"/>
</dbReference>
<dbReference type="AlphaFoldDB" id="A0A833N4Q2"/>
<evidence type="ECO:0000313" key="2">
    <source>
        <dbReference type="Proteomes" id="UP000442694"/>
    </source>
</evidence>
<evidence type="ECO:0000313" key="1">
    <source>
        <dbReference type="EMBL" id="KAB8032271.1"/>
    </source>
</evidence>
<keyword evidence="2" id="KW-1185">Reference proteome</keyword>
<sequence length="191" mass="22088">MSRNFILFLAIFSYGPYANALKSETNNNFTRFIFDPSDFYSNYGNINNMYWHYSDFRPIKGCALSTVPIFLTQKAQLNPQLEIKSTAYTWIASPADLTKIQLFQLKAYANDRGYQEILSAPFYLKELRDIETISYFDNGSYIKAKTENDEFIVSKLNFNKSYADGRISFCIENVSERTEIFISSLAVDVIH</sequence>
<dbReference type="EMBL" id="WFLN01000005">
    <property type="protein sequence ID" value="KAB8032271.1"/>
    <property type="molecule type" value="Genomic_DNA"/>
</dbReference>
<gene>
    <name evidence="1" type="ORF">GCL57_06375</name>
</gene>
<comment type="caution">
    <text evidence="1">The sequence shown here is derived from an EMBL/GenBank/DDBJ whole genome shotgun (WGS) entry which is preliminary data.</text>
</comment>